<dbReference type="HOGENOM" id="CLU_126578_0_1_1"/>
<organism evidence="2 3">
    <name type="scientific">Fomitopsis schrenkii</name>
    <name type="common">Brown rot fungus</name>
    <dbReference type="NCBI Taxonomy" id="2126942"/>
    <lineage>
        <taxon>Eukaryota</taxon>
        <taxon>Fungi</taxon>
        <taxon>Dikarya</taxon>
        <taxon>Basidiomycota</taxon>
        <taxon>Agaricomycotina</taxon>
        <taxon>Agaricomycetes</taxon>
        <taxon>Polyporales</taxon>
        <taxon>Fomitopsis</taxon>
    </lineage>
</organism>
<evidence type="ECO:0000259" key="1">
    <source>
        <dbReference type="Pfam" id="PF04248"/>
    </source>
</evidence>
<evidence type="ECO:0000313" key="2">
    <source>
        <dbReference type="EMBL" id="EPS95919.1"/>
    </source>
</evidence>
<dbReference type="Gene3D" id="2.170.150.40">
    <property type="entry name" value="Domain of unknown function (DUF427)"/>
    <property type="match status" value="1"/>
</dbReference>
<proteinExistence type="predicted"/>
<dbReference type="InterPro" id="IPR038694">
    <property type="entry name" value="DUF427_sf"/>
</dbReference>
<dbReference type="PANTHER" id="PTHR34310">
    <property type="entry name" value="DUF427 DOMAIN PROTEIN (AFU_ORTHOLOGUE AFUA_3G02220)"/>
    <property type="match status" value="1"/>
</dbReference>
<protein>
    <recommendedName>
        <fullName evidence="1">DUF427 domain-containing protein</fullName>
    </recommendedName>
</protein>
<dbReference type="STRING" id="743788.S8FBH8"/>
<dbReference type="PANTHER" id="PTHR34310:SF9">
    <property type="entry name" value="BLR5716 PROTEIN"/>
    <property type="match status" value="1"/>
</dbReference>
<name>S8FBH8_FOMSC</name>
<reference evidence="2 3" key="1">
    <citation type="journal article" date="2012" name="Science">
        <title>The Paleozoic origin of enzymatic lignin decomposition reconstructed from 31 fungal genomes.</title>
        <authorList>
            <person name="Floudas D."/>
            <person name="Binder M."/>
            <person name="Riley R."/>
            <person name="Barry K."/>
            <person name="Blanchette R.A."/>
            <person name="Henrissat B."/>
            <person name="Martinez A.T."/>
            <person name="Otillar R."/>
            <person name="Spatafora J.W."/>
            <person name="Yadav J.S."/>
            <person name="Aerts A."/>
            <person name="Benoit I."/>
            <person name="Boyd A."/>
            <person name="Carlson A."/>
            <person name="Copeland A."/>
            <person name="Coutinho P.M."/>
            <person name="de Vries R.P."/>
            <person name="Ferreira P."/>
            <person name="Findley K."/>
            <person name="Foster B."/>
            <person name="Gaskell J."/>
            <person name="Glotzer D."/>
            <person name="Gorecki P."/>
            <person name="Heitman J."/>
            <person name="Hesse C."/>
            <person name="Hori C."/>
            <person name="Igarashi K."/>
            <person name="Jurgens J.A."/>
            <person name="Kallen N."/>
            <person name="Kersten P."/>
            <person name="Kohler A."/>
            <person name="Kuees U."/>
            <person name="Kumar T.K.A."/>
            <person name="Kuo A."/>
            <person name="LaButti K."/>
            <person name="Larrondo L.F."/>
            <person name="Lindquist E."/>
            <person name="Ling A."/>
            <person name="Lombard V."/>
            <person name="Lucas S."/>
            <person name="Lundell T."/>
            <person name="Martin R."/>
            <person name="McLaughlin D.J."/>
            <person name="Morgenstern I."/>
            <person name="Morin E."/>
            <person name="Murat C."/>
            <person name="Nagy L.G."/>
            <person name="Nolan M."/>
            <person name="Ohm R.A."/>
            <person name="Patyshakuliyeva A."/>
            <person name="Rokas A."/>
            <person name="Ruiz-Duenas F.J."/>
            <person name="Sabat G."/>
            <person name="Salamov A."/>
            <person name="Samejima M."/>
            <person name="Schmutz J."/>
            <person name="Slot J.C."/>
            <person name="St John F."/>
            <person name="Stenlid J."/>
            <person name="Sun H."/>
            <person name="Sun S."/>
            <person name="Syed K."/>
            <person name="Tsang A."/>
            <person name="Wiebenga A."/>
            <person name="Young D."/>
            <person name="Pisabarro A."/>
            <person name="Eastwood D.C."/>
            <person name="Martin F."/>
            <person name="Cullen D."/>
            <person name="Grigoriev I.V."/>
            <person name="Hibbett D.S."/>
        </authorList>
    </citation>
    <scope>NUCLEOTIDE SEQUENCE</scope>
    <source>
        <strain evidence="3">FP-58527</strain>
    </source>
</reference>
<dbReference type="AlphaFoldDB" id="S8FBH8"/>
<accession>S8FBH8</accession>
<dbReference type="Pfam" id="PF04248">
    <property type="entry name" value="NTP_transf_9"/>
    <property type="match status" value="1"/>
</dbReference>
<feature type="domain" description="DUF427" evidence="1">
    <location>
        <begin position="27"/>
        <end position="120"/>
    </location>
</feature>
<dbReference type="InterPro" id="IPR007361">
    <property type="entry name" value="DUF427"/>
</dbReference>
<dbReference type="eggNOG" id="ENOG502SGFY">
    <property type="taxonomic scope" value="Eukaryota"/>
</dbReference>
<dbReference type="Proteomes" id="UP000015241">
    <property type="component" value="Unassembled WGS sequence"/>
</dbReference>
<evidence type="ECO:0000313" key="3">
    <source>
        <dbReference type="Proteomes" id="UP000015241"/>
    </source>
</evidence>
<sequence length="130" mass="14827">MDAWFKEASQNIDKGKRINIVEAPRRVRVEVDGVELANTTRPRLLYETGLPPRIYIPPEDCHKELLKSTELVTHCPYKGDANYYTIELPTGKKLDNAVWYYADPTESDAAGIKGYVSFYDTKVKHHVDAV</sequence>
<dbReference type="OrthoDB" id="18996at2759"/>
<dbReference type="InParanoid" id="S8FBH8"/>
<keyword evidence="3" id="KW-1185">Reference proteome</keyword>
<dbReference type="EMBL" id="KE504197">
    <property type="protein sequence ID" value="EPS95919.1"/>
    <property type="molecule type" value="Genomic_DNA"/>
</dbReference>
<gene>
    <name evidence="2" type="ORF">FOMPIDRAFT_92302</name>
</gene>